<evidence type="ECO:0000313" key="3">
    <source>
        <dbReference type="Proteomes" id="UP000315783"/>
    </source>
</evidence>
<keyword evidence="3" id="KW-1185">Reference proteome</keyword>
<keyword evidence="1" id="KW-0472">Membrane</keyword>
<evidence type="ECO:0000256" key="1">
    <source>
        <dbReference type="SAM" id="Phobius"/>
    </source>
</evidence>
<keyword evidence="1" id="KW-1133">Transmembrane helix</keyword>
<name>A0A545UMN6_9HYPO</name>
<dbReference type="AlphaFoldDB" id="A0A545UMN6"/>
<comment type="caution">
    <text evidence="2">The sequence shown here is derived from an EMBL/GenBank/DDBJ whole genome shotgun (WGS) entry which is preliminary data.</text>
</comment>
<sequence length="434" mass="48265">MKRSSPLARLLGCSHTRLDRYRTVLRAVMFLLLLLHMLVELGGMDTRILHSKSERIHMLKYLCLYLVLSVTQKLSARGPIWGLVVLAPQLIFVWLLWNHAVSARRYLLQTLCLLTVAMILPEKTKAVLVKQTSPDAQAVAQAAINPPADGQDGQPPFVILRSARTTDLPLMENEHDEPKERPREKTPIVVATIRTTNGWLHRHLAALWRSISSVRGIDAVKDATQLERLSLEYATSPTATSDEEVRVSVLYEGPLNPLGKGMDDLALFDADQVLFIAGGMPGYLAYPAYFTYVAARRRKRAICNARVIWTVNSRSGTCCAIPRRLLTSDAFQDDGGGRAVVLCPDAELVSDGEAEGVATVPQPGTARKSCSLTGPCSHANIPELIERLMRRNPGDSVAVVVLGPVELEREARRAMRSWVMRGRKVWWLFENFGM</sequence>
<evidence type="ECO:0000313" key="2">
    <source>
        <dbReference type="EMBL" id="TQV90724.1"/>
    </source>
</evidence>
<keyword evidence="1" id="KW-0812">Transmembrane</keyword>
<dbReference type="STRING" id="43265.A0A545UMN6"/>
<feature type="transmembrane region" description="Helical" evidence="1">
    <location>
        <begin position="78"/>
        <end position="97"/>
    </location>
</feature>
<reference evidence="2 3" key="1">
    <citation type="journal article" date="2019" name="Appl. Microbiol. Biotechnol.">
        <title>Genome sequence of Isaria javanica and comparative genome analysis insights into family S53 peptidase evolution in fungal entomopathogens.</title>
        <authorList>
            <person name="Lin R."/>
            <person name="Zhang X."/>
            <person name="Xin B."/>
            <person name="Zou M."/>
            <person name="Gao Y."/>
            <person name="Qin F."/>
            <person name="Hu Q."/>
            <person name="Xie B."/>
            <person name="Cheng X."/>
        </authorList>
    </citation>
    <scope>NUCLEOTIDE SEQUENCE [LARGE SCALE GENOMIC DNA]</scope>
    <source>
        <strain evidence="2 3">IJ1G</strain>
    </source>
</reference>
<protein>
    <submittedName>
        <fullName evidence="2">Uncharacterized protein</fullName>
    </submittedName>
</protein>
<proteinExistence type="predicted"/>
<dbReference type="EMBL" id="SPUK01000024">
    <property type="protein sequence ID" value="TQV90724.1"/>
    <property type="molecule type" value="Genomic_DNA"/>
</dbReference>
<gene>
    <name evidence="2" type="ORF">IF1G_10676</name>
</gene>
<accession>A0A545UMN6</accession>
<dbReference type="Proteomes" id="UP000315783">
    <property type="component" value="Unassembled WGS sequence"/>
</dbReference>
<organism evidence="2 3">
    <name type="scientific">Cordyceps javanica</name>
    <dbReference type="NCBI Taxonomy" id="43265"/>
    <lineage>
        <taxon>Eukaryota</taxon>
        <taxon>Fungi</taxon>
        <taxon>Dikarya</taxon>
        <taxon>Ascomycota</taxon>
        <taxon>Pezizomycotina</taxon>
        <taxon>Sordariomycetes</taxon>
        <taxon>Hypocreomycetidae</taxon>
        <taxon>Hypocreales</taxon>
        <taxon>Cordycipitaceae</taxon>
        <taxon>Cordyceps</taxon>
    </lineage>
</organism>
<feature type="transmembrane region" description="Helical" evidence="1">
    <location>
        <begin position="24"/>
        <end position="43"/>
    </location>
</feature>